<protein>
    <submittedName>
        <fullName evidence="2">Aldehyde dehydrogenase family protein</fullName>
    </submittedName>
</protein>
<keyword evidence="3" id="KW-1185">Reference proteome</keyword>
<organism evidence="2 3">
    <name type="scientific">Streptomyces niphimycinicus</name>
    <dbReference type="NCBI Taxonomy" id="2842201"/>
    <lineage>
        <taxon>Bacteria</taxon>
        <taxon>Bacillati</taxon>
        <taxon>Actinomycetota</taxon>
        <taxon>Actinomycetes</taxon>
        <taxon>Kitasatosporales</taxon>
        <taxon>Streptomycetaceae</taxon>
        <taxon>Streptomyces</taxon>
    </lineage>
</organism>
<evidence type="ECO:0000313" key="2">
    <source>
        <dbReference type="EMBL" id="MBU3868979.1"/>
    </source>
</evidence>
<feature type="non-terminal residue" evidence="2">
    <location>
        <position position="49"/>
    </location>
</feature>
<feature type="domain" description="Aldehyde dehydrogenase" evidence="1">
    <location>
        <begin position="11"/>
        <end position="49"/>
    </location>
</feature>
<dbReference type="EMBL" id="JAHLEM010000515">
    <property type="protein sequence ID" value="MBU3868979.1"/>
    <property type="molecule type" value="Genomic_DNA"/>
</dbReference>
<evidence type="ECO:0000313" key="3">
    <source>
        <dbReference type="Proteomes" id="UP000720508"/>
    </source>
</evidence>
<dbReference type="Pfam" id="PF00171">
    <property type="entry name" value="Aldedh"/>
    <property type="match status" value="1"/>
</dbReference>
<evidence type="ECO:0000259" key="1">
    <source>
        <dbReference type="Pfam" id="PF00171"/>
    </source>
</evidence>
<dbReference type="InterPro" id="IPR015590">
    <property type="entry name" value="Aldehyde_DH_dom"/>
</dbReference>
<dbReference type="RefSeq" id="WP_216345783.1">
    <property type="nucleotide sequence ID" value="NZ_JAHLEM010000515.1"/>
</dbReference>
<comment type="caution">
    <text evidence="2">The sequence shown here is derived from an EMBL/GenBank/DDBJ whole genome shotgun (WGS) entry which is preliminary data.</text>
</comment>
<accession>A0ABS6CQB1</accession>
<dbReference type="Proteomes" id="UP000720508">
    <property type="component" value="Unassembled WGS sequence"/>
</dbReference>
<name>A0ABS6CQB1_9ACTN</name>
<proteinExistence type="predicted"/>
<gene>
    <name evidence="2" type="ORF">KN815_34475</name>
</gene>
<sequence>MSNEPSPQHPREHQVLNPATEEVIATVPAATPQDVAAAVARATAAQRGW</sequence>
<reference evidence="2 3" key="1">
    <citation type="submission" date="2021-06" db="EMBL/GenBank/DDBJ databases">
        <authorList>
            <person name="Pan X."/>
        </authorList>
    </citation>
    <scope>NUCLEOTIDE SEQUENCE [LARGE SCALE GENOMIC DNA]</scope>
    <source>
        <strain evidence="2 3">4503</strain>
    </source>
</reference>